<gene>
    <name evidence="3" type="ORF">SAMN04488121_1011400</name>
</gene>
<dbReference type="InterPro" id="IPR001375">
    <property type="entry name" value="Peptidase_S9_cat"/>
</dbReference>
<evidence type="ECO:0000313" key="4">
    <source>
        <dbReference type="Proteomes" id="UP000199045"/>
    </source>
</evidence>
<accession>A0A1G7JX00</accession>
<dbReference type="AlphaFoldDB" id="A0A1G7JX00"/>
<protein>
    <recommendedName>
        <fullName evidence="5">Serine aminopeptidase S33 domain-containing protein</fullName>
    </recommendedName>
</protein>
<dbReference type="PANTHER" id="PTHR43358:SF4">
    <property type="entry name" value="ALPHA_BETA HYDROLASE FOLD-1 DOMAIN-CONTAINING PROTEIN"/>
    <property type="match status" value="1"/>
</dbReference>
<dbReference type="SUPFAM" id="SSF53474">
    <property type="entry name" value="alpha/beta-Hydrolases"/>
    <property type="match status" value="1"/>
</dbReference>
<dbReference type="RefSeq" id="WP_089829818.1">
    <property type="nucleotide sequence ID" value="NZ_FNBN01000001.1"/>
</dbReference>
<dbReference type="InterPro" id="IPR000073">
    <property type="entry name" value="AB_hydrolase_1"/>
</dbReference>
<evidence type="ECO:0008006" key="5">
    <source>
        <dbReference type="Google" id="ProtNLM"/>
    </source>
</evidence>
<dbReference type="Pfam" id="PF00326">
    <property type="entry name" value="Peptidase_S9"/>
    <property type="match status" value="1"/>
</dbReference>
<dbReference type="STRING" id="104663.SAMN04488121_1011400"/>
<reference evidence="3 4" key="1">
    <citation type="submission" date="2016-10" db="EMBL/GenBank/DDBJ databases">
        <authorList>
            <person name="de Groot N.N."/>
        </authorList>
    </citation>
    <scope>NUCLEOTIDE SEQUENCE [LARGE SCALE GENOMIC DNA]</scope>
    <source>
        <strain evidence="3 4">DSM 527</strain>
    </source>
</reference>
<dbReference type="Proteomes" id="UP000199045">
    <property type="component" value="Unassembled WGS sequence"/>
</dbReference>
<dbReference type="PANTHER" id="PTHR43358">
    <property type="entry name" value="ALPHA/BETA-HYDROLASE"/>
    <property type="match status" value="1"/>
</dbReference>
<evidence type="ECO:0000259" key="2">
    <source>
        <dbReference type="Pfam" id="PF00561"/>
    </source>
</evidence>
<evidence type="ECO:0000259" key="1">
    <source>
        <dbReference type="Pfam" id="PF00326"/>
    </source>
</evidence>
<dbReference type="Gene3D" id="3.40.50.1820">
    <property type="entry name" value="alpha/beta hydrolase"/>
    <property type="match status" value="1"/>
</dbReference>
<organism evidence="3 4">
    <name type="scientific">Chitinophaga filiformis</name>
    <name type="common">Myxococcus filiformis</name>
    <name type="synonym">Flexibacter filiformis</name>
    <dbReference type="NCBI Taxonomy" id="104663"/>
    <lineage>
        <taxon>Bacteria</taxon>
        <taxon>Pseudomonadati</taxon>
        <taxon>Bacteroidota</taxon>
        <taxon>Chitinophagia</taxon>
        <taxon>Chitinophagales</taxon>
        <taxon>Chitinophagaceae</taxon>
        <taxon>Chitinophaga</taxon>
    </lineage>
</organism>
<dbReference type="Pfam" id="PF00561">
    <property type="entry name" value="Abhydrolase_1"/>
    <property type="match status" value="1"/>
</dbReference>
<evidence type="ECO:0000313" key="3">
    <source>
        <dbReference type="EMBL" id="SDF29488.1"/>
    </source>
</evidence>
<feature type="domain" description="Peptidase S9 prolyl oligopeptidase catalytic" evidence="1">
    <location>
        <begin position="221"/>
        <end position="312"/>
    </location>
</feature>
<feature type="domain" description="AB hydrolase-1" evidence="2">
    <location>
        <begin position="100"/>
        <end position="195"/>
    </location>
</feature>
<dbReference type="InterPro" id="IPR052920">
    <property type="entry name" value="DNA-binding_regulatory"/>
</dbReference>
<dbReference type="InterPro" id="IPR029058">
    <property type="entry name" value="AB_hydrolase_fold"/>
</dbReference>
<dbReference type="EMBL" id="FNBN01000001">
    <property type="protein sequence ID" value="SDF29488.1"/>
    <property type="molecule type" value="Genomic_DNA"/>
</dbReference>
<name>A0A1G7JX00_CHIFI</name>
<sequence length="314" mass="35422">MKLLKRTLRVLLVLFLLLNIIAAFHAWKFTHFYAAGTFRNKTPEQMSVLEKAQMLLLGVRISKSLVRHTPDAPYETIHLTTANGLQLEGWWMPTPSSKGTVILFHGYGGSKDGPIPEAEYFQKLGYNALLVDFRAHGNSEGNVCTVGYKEAEDVMLAYNFVQKKGEKHILLWGVSMGAAAILRAVPLYHLQPDKVILECSFATLTDAVKGRMRAVGLPGSPFSELLTFWGGVENGFWGFSYNPDEYAERITMPALVCWGVHDTRVTRQETISVYQHLGTKKKELVIFEECGHQSFCRREGAKWKQHVQEFLAAR</sequence>
<proteinExistence type="predicted"/>
<dbReference type="OrthoDB" id="9777090at2"/>